<dbReference type="Proteomes" id="UP000245962">
    <property type="component" value="Unassembled WGS sequence"/>
</dbReference>
<protein>
    <submittedName>
        <fullName evidence="1">Uncharacterized protein</fullName>
    </submittedName>
</protein>
<evidence type="ECO:0000313" key="2">
    <source>
        <dbReference type="Proteomes" id="UP000245962"/>
    </source>
</evidence>
<accession>A0A2U0HYT7</accession>
<reference evidence="1 2" key="1">
    <citation type="submission" date="2018-04" db="EMBL/GenBank/DDBJ databases">
        <title>Marixanthomonas spongiae HN-E44 sp. nov., isolated from a marine sponge.</title>
        <authorList>
            <person name="Luo L."/>
            <person name="Zhuang L."/>
        </authorList>
    </citation>
    <scope>NUCLEOTIDE SEQUENCE [LARGE SCALE GENOMIC DNA]</scope>
    <source>
        <strain evidence="1 2">HN-E44</strain>
    </source>
</reference>
<comment type="caution">
    <text evidence="1">The sequence shown here is derived from an EMBL/GenBank/DDBJ whole genome shotgun (WGS) entry which is preliminary data.</text>
</comment>
<dbReference type="AlphaFoldDB" id="A0A2U0HYT7"/>
<organism evidence="1 2">
    <name type="scientific">Marixanthomonas spongiae</name>
    <dbReference type="NCBI Taxonomy" id="2174845"/>
    <lineage>
        <taxon>Bacteria</taxon>
        <taxon>Pseudomonadati</taxon>
        <taxon>Bacteroidota</taxon>
        <taxon>Flavobacteriia</taxon>
        <taxon>Flavobacteriales</taxon>
        <taxon>Flavobacteriaceae</taxon>
        <taxon>Marixanthomonas</taxon>
    </lineage>
</organism>
<evidence type="ECO:0000313" key="1">
    <source>
        <dbReference type="EMBL" id="PVW13910.1"/>
    </source>
</evidence>
<keyword evidence="2" id="KW-1185">Reference proteome</keyword>
<name>A0A2U0HYT7_9FLAO</name>
<proteinExistence type="predicted"/>
<dbReference type="OrthoDB" id="9992187at2"/>
<dbReference type="RefSeq" id="WP_116695041.1">
    <property type="nucleotide sequence ID" value="NZ_QEHR01000007.1"/>
</dbReference>
<gene>
    <name evidence="1" type="ORF">DDV96_12225</name>
</gene>
<sequence length="139" mass="16722">MELEIDIKIYLKSAFESGFKIVESKDLGMAKFCRLEYPILNMEIWNDRFDYDATIEYNDQKYNVIHLANFLNEKKGKYIFYDFGFETREINAKRFLTQLNEIMISEFDIFLDFLFNLTTEKQAEFEKYCEKTNLEANGF</sequence>
<dbReference type="EMBL" id="QEHR01000007">
    <property type="protein sequence ID" value="PVW13910.1"/>
    <property type="molecule type" value="Genomic_DNA"/>
</dbReference>